<evidence type="ECO:0000256" key="1">
    <source>
        <dbReference type="SAM" id="MobiDB-lite"/>
    </source>
</evidence>
<dbReference type="Proteomes" id="UP000696280">
    <property type="component" value="Unassembled WGS sequence"/>
</dbReference>
<proteinExistence type="predicted"/>
<feature type="compositionally biased region" description="Basic and acidic residues" evidence="1">
    <location>
        <begin position="68"/>
        <end position="81"/>
    </location>
</feature>
<feature type="region of interest" description="Disordered" evidence="1">
    <location>
        <begin position="56"/>
        <end position="112"/>
    </location>
</feature>
<accession>A0A9N9KWQ5</accession>
<evidence type="ECO:0000313" key="2">
    <source>
        <dbReference type="EMBL" id="CAG8953387.1"/>
    </source>
</evidence>
<comment type="caution">
    <text evidence="2">The sequence shown here is derived from an EMBL/GenBank/DDBJ whole genome shotgun (WGS) entry which is preliminary data.</text>
</comment>
<organism evidence="2 3">
    <name type="scientific">Hymenoscyphus fraxineus</name>
    <dbReference type="NCBI Taxonomy" id="746836"/>
    <lineage>
        <taxon>Eukaryota</taxon>
        <taxon>Fungi</taxon>
        <taxon>Dikarya</taxon>
        <taxon>Ascomycota</taxon>
        <taxon>Pezizomycotina</taxon>
        <taxon>Leotiomycetes</taxon>
        <taxon>Helotiales</taxon>
        <taxon>Helotiaceae</taxon>
        <taxon>Hymenoscyphus</taxon>
    </lineage>
</organism>
<keyword evidence="3" id="KW-1185">Reference proteome</keyword>
<dbReference type="AlphaFoldDB" id="A0A9N9KWQ5"/>
<sequence>MFLPPIKDSRPPSPAKLSSISFPYETGYLCSLDTEATGRADSDAEIEHYCTLKHHLPKVPSTRRQPHKDKLSSQHRADTKADSMSYSGSLRLPIAAEPQVSPSTPHPLIAKY</sequence>
<name>A0A9N9KWQ5_9HELO</name>
<evidence type="ECO:0000313" key="3">
    <source>
        <dbReference type="Proteomes" id="UP000696280"/>
    </source>
</evidence>
<dbReference type="EMBL" id="CAJVRL010000050">
    <property type="protein sequence ID" value="CAG8953387.1"/>
    <property type="molecule type" value="Genomic_DNA"/>
</dbReference>
<protein>
    <submittedName>
        <fullName evidence="2">Uncharacterized protein</fullName>
    </submittedName>
</protein>
<reference evidence="2" key="1">
    <citation type="submission" date="2021-07" db="EMBL/GenBank/DDBJ databases">
        <authorList>
            <person name="Durling M."/>
        </authorList>
    </citation>
    <scope>NUCLEOTIDE SEQUENCE</scope>
</reference>
<gene>
    <name evidence="2" type="ORF">HYFRA_00010135</name>
</gene>